<dbReference type="OrthoDB" id="1551443at2"/>
<keyword evidence="3" id="KW-1185">Reference proteome</keyword>
<dbReference type="Proteomes" id="UP000544107">
    <property type="component" value="Unassembled WGS sequence"/>
</dbReference>
<evidence type="ECO:0000313" key="1">
    <source>
        <dbReference type="EMBL" id="MBB4005953.1"/>
    </source>
</evidence>
<reference evidence="2 3" key="1">
    <citation type="submission" date="2016-09" db="EMBL/GenBank/DDBJ databases">
        <title>Rhizobium oryziradicis sp. nov., isolated from the root of rice.</title>
        <authorList>
            <person name="Zhao J."/>
            <person name="Zhang X."/>
        </authorList>
    </citation>
    <scope>NUCLEOTIDE SEQUENCE [LARGE SCALE GENOMIC DNA]</scope>
    <source>
        <strain evidence="2 3">14971</strain>
    </source>
</reference>
<dbReference type="Proteomes" id="UP000185598">
    <property type="component" value="Unassembled WGS sequence"/>
</dbReference>
<dbReference type="RefSeq" id="WP_075614771.1">
    <property type="nucleotide sequence ID" value="NZ_JACIED010000001.1"/>
</dbReference>
<protein>
    <submittedName>
        <fullName evidence="2">Uncharacterized protein</fullName>
    </submittedName>
</protein>
<reference evidence="1 4" key="2">
    <citation type="submission" date="2020-08" db="EMBL/GenBank/DDBJ databases">
        <title>Genomic Encyclopedia of Type Strains, Phase IV (KMG-IV): sequencing the most valuable type-strain genomes for metagenomic binning, comparative biology and taxonomic classification.</title>
        <authorList>
            <person name="Goeker M."/>
        </authorList>
    </citation>
    <scope>NUCLEOTIDE SEQUENCE [LARGE SCALE GENOMIC DNA]</scope>
    <source>
        <strain evidence="1 4">DSM 100021</strain>
    </source>
</reference>
<sequence>MHDRGMTQDPTARVPDLDESLVTEFMTRFGLTSAPMHLKYENRGYDDNQCHLSFKHCAIENGGRRVHGWALWGFDSMLIGEHHSVWENPNRQLIDVTPPKFGADSILFIRDDAADLVEMQGVYAMWSDRTTIPDIPFAFQGNPHNEPHWGLLPDNANIVQFCQKFGIKPSDMLTDERFASNLLSPPPCKLGSVNKKIPYRVAGTARVRQNASFSVSSLMASVAISGSQGA</sequence>
<gene>
    <name evidence="2" type="ORF">BJF91_17840</name>
    <name evidence="1" type="ORF">GGQ71_000189</name>
</gene>
<dbReference type="AlphaFoldDB" id="A0A1Q9A311"/>
<dbReference type="STRING" id="887144.BJF91_17840"/>
<dbReference type="EMBL" id="MKIN01000022">
    <property type="protein sequence ID" value="OLP48980.1"/>
    <property type="molecule type" value="Genomic_DNA"/>
</dbReference>
<proteinExistence type="predicted"/>
<accession>A0A1Q9A311</accession>
<evidence type="ECO:0000313" key="4">
    <source>
        <dbReference type="Proteomes" id="UP000544107"/>
    </source>
</evidence>
<evidence type="ECO:0000313" key="2">
    <source>
        <dbReference type="EMBL" id="OLP48980.1"/>
    </source>
</evidence>
<name>A0A1Q9A311_9HYPH</name>
<dbReference type="EMBL" id="JACIED010000001">
    <property type="protein sequence ID" value="MBB4005953.1"/>
    <property type="molecule type" value="Genomic_DNA"/>
</dbReference>
<comment type="caution">
    <text evidence="2">The sequence shown here is derived from an EMBL/GenBank/DDBJ whole genome shotgun (WGS) entry which is preliminary data.</text>
</comment>
<evidence type="ECO:0000313" key="3">
    <source>
        <dbReference type="Proteomes" id="UP000185598"/>
    </source>
</evidence>
<organism evidence="2 3">
    <name type="scientific">Allorhizobium taibaishanense</name>
    <dbReference type="NCBI Taxonomy" id="887144"/>
    <lineage>
        <taxon>Bacteria</taxon>
        <taxon>Pseudomonadati</taxon>
        <taxon>Pseudomonadota</taxon>
        <taxon>Alphaproteobacteria</taxon>
        <taxon>Hyphomicrobiales</taxon>
        <taxon>Rhizobiaceae</taxon>
        <taxon>Rhizobium/Agrobacterium group</taxon>
        <taxon>Allorhizobium</taxon>
    </lineage>
</organism>